<dbReference type="RefSeq" id="WP_343885343.1">
    <property type="nucleotide sequence ID" value="NZ_BAAAKI010000004.1"/>
</dbReference>
<dbReference type="PANTHER" id="PTHR33164">
    <property type="entry name" value="TRANSCRIPTIONAL REGULATOR, MARR FAMILY"/>
    <property type="match status" value="1"/>
</dbReference>
<proteinExistence type="predicted"/>
<dbReference type="SMART" id="SM00347">
    <property type="entry name" value="HTH_MARR"/>
    <property type="match status" value="1"/>
</dbReference>
<evidence type="ECO:0000313" key="2">
    <source>
        <dbReference type="EMBL" id="MFC6396039.1"/>
    </source>
</evidence>
<dbReference type="SUPFAM" id="SSF46785">
    <property type="entry name" value="Winged helix' DNA-binding domain"/>
    <property type="match status" value="1"/>
</dbReference>
<sequence>MASPQDDPVWLTTDQQKIWRSWLGAVAKIDRHLDEDLRQHGLDLGEYEILVCLSEAPDRKLRMSELAEAVRQSRSRLTHAVSRMEKRGLVTRTSAPDDRRGVIATLTDEGFELLSAAAPSHVAAVRHILVDAMGPQRYAELGRAMDAVLAVED</sequence>
<feature type="domain" description="HTH marR-type" evidence="1">
    <location>
        <begin position="15"/>
        <end position="150"/>
    </location>
</feature>
<dbReference type="PRINTS" id="PR00598">
    <property type="entry name" value="HTHMARR"/>
</dbReference>
<dbReference type="InterPro" id="IPR000835">
    <property type="entry name" value="HTH_MarR-typ"/>
</dbReference>
<evidence type="ECO:0000313" key="3">
    <source>
        <dbReference type="Proteomes" id="UP001596266"/>
    </source>
</evidence>
<protein>
    <submittedName>
        <fullName evidence="2">MarR family winged helix-turn-helix transcriptional regulator</fullName>
    </submittedName>
</protein>
<accession>A0ABW1X0P6</accession>
<organism evidence="2 3">
    <name type="scientific">Luteococcus sanguinis</name>
    <dbReference type="NCBI Taxonomy" id="174038"/>
    <lineage>
        <taxon>Bacteria</taxon>
        <taxon>Bacillati</taxon>
        <taxon>Actinomycetota</taxon>
        <taxon>Actinomycetes</taxon>
        <taxon>Propionibacteriales</taxon>
        <taxon>Propionibacteriaceae</taxon>
        <taxon>Luteococcus</taxon>
    </lineage>
</organism>
<dbReference type="PROSITE" id="PS50995">
    <property type="entry name" value="HTH_MARR_2"/>
    <property type="match status" value="1"/>
</dbReference>
<dbReference type="EMBL" id="JBHSUA010000009">
    <property type="protein sequence ID" value="MFC6396039.1"/>
    <property type="molecule type" value="Genomic_DNA"/>
</dbReference>
<gene>
    <name evidence="2" type="ORF">ACFP57_03405</name>
</gene>
<dbReference type="InterPro" id="IPR036390">
    <property type="entry name" value="WH_DNA-bd_sf"/>
</dbReference>
<comment type="caution">
    <text evidence="2">The sequence shown here is derived from an EMBL/GenBank/DDBJ whole genome shotgun (WGS) entry which is preliminary data.</text>
</comment>
<dbReference type="InterPro" id="IPR036388">
    <property type="entry name" value="WH-like_DNA-bd_sf"/>
</dbReference>
<dbReference type="Gene3D" id="1.10.10.10">
    <property type="entry name" value="Winged helix-like DNA-binding domain superfamily/Winged helix DNA-binding domain"/>
    <property type="match status" value="1"/>
</dbReference>
<dbReference type="InterPro" id="IPR039422">
    <property type="entry name" value="MarR/SlyA-like"/>
</dbReference>
<evidence type="ECO:0000259" key="1">
    <source>
        <dbReference type="PROSITE" id="PS50995"/>
    </source>
</evidence>
<dbReference type="Pfam" id="PF01047">
    <property type="entry name" value="MarR"/>
    <property type="match status" value="1"/>
</dbReference>
<dbReference type="PANTHER" id="PTHR33164:SF99">
    <property type="entry name" value="MARR FAMILY REGULATORY PROTEIN"/>
    <property type="match status" value="1"/>
</dbReference>
<name>A0ABW1X0P6_9ACTN</name>
<dbReference type="Proteomes" id="UP001596266">
    <property type="component" value="Unassembled WGS sequence"/>
</dbReference>
<reference evidence="3" key="1">
    <citation type="journal article" date="2019" name="Int. J. Syst. Evol. Microbiol.">
        <title>The Global Catalogue of Microorganisms (GCM) 10K type strain sequencing project: providing services to taxonomists for standard genome sequencing and annotation.</title>
        <authorList>
            <consortium name="The Broad Institute Genomics Platform"/>
            <consortium name="The Broad Institute Genome Sequencing Center for Infectious Disease"/>
            <person name="Wu L."/>
            <person name="Ma J."/>
        </authorList>
    </citation>
    <scope>NUCLEOTIDE SEQUENCE [LARGE SCALE GENOMIC DNA]</scope>
    <source>
        <strain evidence="3">CGMCC 1.15277</strain>
    </source>
</reference>
<keyword evidence="3" id="KW-1185">Reference proteome</keyword>